<evidence type="ECO:0000256" key="1">
    <source>
        <dbReference type="ARBA" id="ARBA00001946"/>
    </source>
</evidence>
<keyword evidence="3" id="KW-0540">Nuclease</keyword>
<comment type="subunit">
    <text evidence="7">DNA polymerase III contains a core (composed of alpha, epsilon and theta chains) that associates with a tau subunit. This core dimerizes to form the POLIII' complex. PolIII' associates with the gamma complex (composed of gamma, delta, delta', psi and chi chains) and with the beta chain to form the complete DNA polymerase III complex.</text>
</comment>
<dbReference type="Pfam" id="PF21315">
    <property type="entry name" value="FAN1_HTH"/>
    <property type="match status" value="1"/>
</dbReference>
<protein>
    <recommendedName>
        <fullName evidence="2">DNA-directed DNA polymerase</fullName>
        <ecNumber evidence="2">2.7.7.7</ecNumber>
    </recommendedName>
</protein>
<dbReference type="AlphaFoldDB" id="A0AA42BLA3"/>
<dbReference type="InterPro" id="IPR006054">
    <property type="entry name" value="DnaQ"/>
</dbReference>
<evidence type="ECO:0000256" key="5">
    <source>
        <dbReference type="ARBA" id="ARBA00022839"/>
    </source>
</evidence>
<feature type="domain" description="VRR-NUC" evidence="10">
    <location>
        <begin position="452"/>
        <end position="559"/>
    </location>
</feature>
<comment type="function">
    <text evidence="6">DNA polymerase III is a complex, multichain enzyme responsible for most of the replicative synthesis in bacteria. The epsilon subunit contain the editing function and is a proofreading 3'-5' exonuclease.</text>
</comment>
<dbReference type="Gene3D" id="3.30.420.10">
    <property type="entry name" value="Ribonuclease H-like superfamily/Ribonuclease H"/>
    <property type="match status" value="1"/>
</dbReference>
<dbReference type="EMBL" id="JANATA010000007">
    <property type="protein sequence ID" value="MCP3428394.1"/>
    <property type="molecule type" value="Genomic_DNA"/>
</dbReference>
<comment type="cofactor">
    <cofactor evidence="1">
        <name>Mg(2+)</name>
        <dbReference type="ChEBI" id="CHEBI:18420"/>
    </cofactor>
</comment>
<evidence type="ECO:0000256" key="8">
    <source>
        <dbReference type="ARBA" id="ARBA00049244"/>
    </source>
</evidence>
<dbReference type="RefSeq" id="WP_254099643.1">
    <property type="nucleotide sequence ID" value="NZ_JANATA010000007.1"/>
</dbReference>
<keyword evidence="4" id="KW-0378">Hydrolase</keyword>
<dbReference type="SMART" id="SM00990">
    <property type="entry name" value="VRR_NUC"/>
    <property type="match status" value="1"/>
</dbReference>
<sequence length="746" mass="85199">MRKNLPTFYYLDHFNEFIGYIEAHCAALLRPDDRAFVNRFLVQDRDTQCVLVRALNRKSPFIKIDSLEYAEINDEQTAIANCMNNKWFISVTEEHFTACLAQLTKVDLLNLLAKNSTLKFTKSASKGALLTLVQNGVAYREFMGSELAKKIVYRAIDDVLEYLLFLFFGHLHGRLNQFSMRDLGIMRTRKNVTAGARFKHCSAAKSAYFWAKLKYRDKYLANIPIFVHNEFIPTFIPPADLPEADGALALDSKDEFCWSIGKQLLAKVEPEWLVPYGFSVEQKEAFAWSYLAASRHPKAQEKLLRLRYAAGAKEEVEAELLAIISAPENEQILVFAEDFLARKYHKKKTSTLTDWLRTAKRSYVFEEVHKNRVERAVVEFYTGQGLVSYKTENELFKSLFGLVFWDILFAKNAPAGNEFDTRPHYIIHNNLYQECTAQVDGLLKKLGTYKALAKHVVQQATLHYGKPNGIFRWHKNIIKRLGCLLQYSDIKAVQGILFAMAENYALYHDGFPDIMVVEDNALRFEEIKATGDVLRKNQLITMAKLKECGFTVDITQVQWGLNPQQPYVVVDIETTGGRAEQHRITEIGIVKVINGQEVDRWQTLLNPQRMIPKNITQLTGIDNALVADAPVFAEIADELAHFTQGCVFVAHNVNFDFSFIKAEFQRLDRHYSRPKLCTVREMRKAFPGLASYSLANLTRHFSIDMTRHHRAMSDAVAAAALLHLVNEKRAEYSVALDSGTVLSELD</sequence>
<dbReference type="InterPro" id="IPR012337">
    <property type="entry name" value="RNaseH-like_sf"/>
</dbReference>
<dbReference type="GO" id="GO:0045004">
    <property type="term" value="P:DNA replication proofreading"/>
    <property type="evidence" value="ECO:0007669"/>
    <property type="project" value="TreeGrafter"/>
</dbReference>
<dbReference type="InterPro" id="IPR011856">
    <property type="entry name" value="tRNA_endonuc-like_dom_sf"/>
</dbReference>
<comment type="catalytic activity">
    <reaction evidence="8">
        <text>DNA(n) + a 2'-deoxyribonucleoside 5'-triphosphate = DNA(n+1) + diphosphate</text>
        <dbReference type="Rhea" id="RHEA:22508"/>
        <dbReference type="Rhea" id="RHEA-COMP:17339"/>
        <dbReference type="Rhea" id="RHEA-COMP:17340"/>
        <dbReference type="ChEBI" id="CHEBI:33019"/>
        <dbReference type="ChEBI" id="CHEBI:61560"/>
        <dbReference type="ChEBI" id="CHEBI:173112"/>
        <dbReference type="EC" id="2.7.7.7"/>
    </reaction>
</comment>
<evidence type="ECO:0000256" key="4">
    <source>
        <dbReference type="ARBA" id="ARBA00022801"/>
    </source>
</evidence>
<dbReference type="Pfam" id="PF00929">
    <property type="entry name" value="RNase_T"/>
    <property type="match status" value="1"/>
</dbReference>
<dbReference type="PANTHER" id="PTHR30231:SF41">
    <property type="entry name" value="DNA POLYMERASE III SUBUNIT EPSILON"/>
    <property type="match status" value="1"/>
</dbReference>
<dbReference type="SUPFAM" id="SSF53098">
    <property type="entry name" value="Ribonuclease H-like"/>
    <property type="match status" value="1"/>
</dbReference>
<dbReference type="InterPro" id="IPR013520">
    <property type="entry name" value="Ribonucl_H"/>
</dbReference>
<dbReference type="GO" id="GO:0005829">
    <property type="term" value="C:cytosol"/>
    <property type="evidence" value="ECO:0007669"/>
    <property type="project" value="TreeGrafter"/>
</dbReference>
<evidence type="ECO:0000256" key="7">
    <source>
        <dbReference type="ARBA" id="ARBA00026073"/>
    </source>
</evidence>
<organism evidence="11 12">
    <name type="scientific">Opacimonas viscosa</name>
    <dbReference type="NCBI Taxonomy" id="2961944"/>
    <lineage>
        <taxon>Bacteria</taxon>
        <taxon>Pseudomonadati</taxon>
        <taxon>Pseudomonadota</taxon>
        <taxon>Gammaproteobacteria</taxon>
        <taxon>Alteromonadales</taxon>
        <taxon>Alteromonadaceae</taxon>
        <taxon>Opacimonas</taxon>
    </lineage>
</organism>
<dbReference type="InterPro" id="IPR049125">
    <property type="entry name" value="FAN1-like_WH"/>
</dbReference>
<evidence type="ECO:0000256" key="6">
    <source>
        <dbReference type="ARBA" id="ARBA00025483"/>
    </source>
</evidence>
<reference evidence="11" key="1">
    <citation type="submission" date="2022-07" db="EMBL/GenBank/DDBJ databases">
        <title>Characterization of the Novel Bacterium Alteromonas immobilis LMIT006 and Alteromonas gregis LMIT007.</title>
        <authorList>
            <person name="Lin X."/>
        </authorList>
    </citation>
    <scope>NUCLEOTIDE SEQUENCE</scope>
    <source>
        <strain evidence="11">LMIT007</strain>
    </source>
</reference>
<evidence type="ECO:0000259" key="10">
    <source>
        <dbReference type="SMART" id="SM00990"/>
    </source>
</evidence>
<evidence type="ECO:0000256" key="2">
    <source>
        <dbReference type="ARBA" id="ARBA00012417"/>
    </source>
</evidence>
<dbReference type="PANTHER" id="PTHR30231">
    <property type="entry name" value="DNA POLYMERASE III SUBUNIT EPSILON"/>
    <property type="match status" value="1"/>
</dbReference>
<proteinExistence type="predicted"/>
<dbReference type="Gene3D" id="3.40.1350.10">
    <property type="match status" value="1"/>
</dbReference>
<dbReference type="Proteomes" id="UP001165413">
    <property type="component" value="Unassembled WGS sequence"/>
</dbReference>
<dbReference type="EC" id="2.7.7.7" evidence="2"/>
<comment type="caution">
    <text evidence="11">The sequence shown here is derived from an EMBL/GenBank/DDBJ whole genome shotgun (WGS) entry which is preliminary data.</text>
</comment>
<dbReference type="InterPro" id="IPR014883">
    <property type="entry name" value="VRR_NUC"/>
</dbReference>
<feature type="domain" description="Exonuclease" evidence="9">
    <location>
        <begin position="566"/>
        <end position="731"/>
    </location>
</feature>
<accession>A0AA42BLA3</accession>
<evidence type="ECO:0000256" key="3">
    <source>
        <dbReference type="ARBA" id="ARBA00022722"/>
    </source>
</evidence>
<evidence type="ECO:0000313" key="12">
    <source>
        <dbReference type="Proteomes" id="UP001165413"/>
    </source>
</evidence>
<dbReference type="GO" id="GO:0003887">
    <property type="term" value="F:DNA-directed DNA polymerase activity"/>
    <property type="evidence" value="ECO:0007669"/>
    <property type="project" value="UniProtKB-EC"/>
</dbReference>
<dbReference type="Pfam" id="PF08774">
    <property type="entry name" value="VRR_NUC"/>
    <property type="match status" value="1"/>
</dbReference>
<dbReference type="FunFam" id="3.30.420.10:FF:000045">
    <property type="entry name" value="3'-5' exonuclease DinG"/>
    <property type="match status" value="1"/>
</dbReference>
<dbReference type="NCBIfam" id="TIGR00573">
    <property type="entry name" value="dnaq"/>
    <property type="match status" value="1"/>
</dbReference>
<dbReference type="SMART" id="SM00479">
    <property type="entry name" value="EXOIII"/>
    <property type="match status" value="1"/>
</dbReference>
<evidence type="ECO:0000313" key="11">
    <source>
        <dbReference type="EMBL" id="MCP3428394.1"/>
    </source>
</evidence>
<dbReference type="InterPro" id="IPR036397">
    <property type="entry name" value="RNaseH_sf"/>
</dbReference>
<keyword evidence="12" id="KW-1185">Reference proteome</keyword>
<dbReference type="GO" id="GO:0008408">
    <property type="term" value="F:3'-5' exonuclease activity"/>
    <property type="evidence" value="ECO:0007669"/>
    <property type="project" value="TreeGrafter"/>
</dbReference>
<evidence type="ECO:0000259" key="9">
    <source>
        <dbReference type="SMART" id="SM00479"/>
    </source>
</evidence>
<keyword evidence="5 11" id="KW-0269">Exonuclease</keyword>
<dbReference type="GO" id="GO:0003677">
    <property type="term" value="F:DNA binding"/>
    <property type="evidence" value="ECO:0007669"/>
    <property type="project" value="InterPro"/>
</dbReference>
<gene>
    <name evidence="11" type="ORF">NLF92_05485</name>
</gene>
<name>A0AA42BLA3_9ALTE</name>
<dbReference type="CDD" id="cd06127">
    <property type="entry name" value="DEDDh"/>
    <property type="match status" value="1"/>
</dbReference>